<name>A0A6I9YR75_9SAUR</name>
<evidence type="ECO:0000256" key="4">
    <source>
        <dbReference type="SAM" id="Coils"/>
    </source>
</evidence>
<keyword evidence="3" id="KW-0628">Postsynaptic cell membrane</keyword>
<dbReference type="CDD" id="cd00176">
    <property type="entry name" value="SPEC"/>
    <property type="match status" value="5"/>
</dbReference>
<evidence type="ECO:0000256" key="1">
    <source>
        <dbReference type="ARBA" id="ARBA00022737"/>
    </source>
</evidence>
<feature type="coiled-coil region" evidence="4">
    <location>
        <begin position="1481"/>
        <end position="1508"/>
    </location>
</feature>
<feature type="coiled-coil region" evidence="4">
    <location>
        <begin position="2442"/>
        <end position="2469"/>
    </location>
</feature>
<dbReference type="CDD" id="cd00201">
    <property type="entry name" value="WW"/>
    <property type="match status" value="1"/>
</dbReference>
<dbReference type="InterPro" id="IPR036872">
    <property type="entry name" value="CH_dom_sf"/>
</dbReference>
<feature type="non-terminal residue" evidence="9">
    <location>
        <position position="2706"/>
    </location>
</feature>
<dbReference type="RefSeq" id="XP_013926797.1">
    <property type="nucleotide sequence ID" value="XM_014071322.1"/>
</dbReference>
<comment type="function">
    <text evidence="3">May play a role in anchoring the cytoskeleton to the plasma membrane.</text>
</comment>
<feature type="coiled-coil region" evidence="4">
    <location>
        <begin position="1121"/>
        <end position="1175"/>
    </location>
</feature>
<dbReference type="InterPro" id="IPR036020">
    <property type="entry name" value="WW_dom_sf"/>
</dbReference>
<dbReference type="SMART" id="SM00033">
    <property type="entry name" value="CH"/>
    <property type="match status" value="2"/>
</dbReference>
<dbReference type="SUPFAM" id="SSF47576">
    <property type="entry name" value="Calponin-homology domain, CH-domain"/>
    <property type="match status" value="1"/>
</dbReference>
<dbReference type="FunFam" id="2.20.70.10:FF:000004">
    <property type="entry name" value="dystrophin isoform X1"/>
    <property type="match status" value="1"/>
</dbReference>
<dbReference type="KEGG" id="tsr:106552914"/>
<keyword evidence="8" id="KW-1185">Reference proteome</keyword>
<accession>A0A6I9YR75</accession>
<feature type="coiled-coil region" evidence="4">
    <location>
        <begin position="2526"/>
        <end position="2560"/>
    </location>
</feature>
<dbReference type="GO" id="GO:0005856">
    <property type="term" value="C:cytoskeleton"/>
    <property type="evidence" value="ECO:0007669"/>
    <property type="project" value="UniProtKB-SubCell"/>
</dbReference>
<dbReference type="SMART" id="SM00456">
    <property type="entry name" value="WW"/>
    <property type="match status" value="1"/>
</dbReference>
<dbReference type="FunFam" id="1.10.418.10:FF:000044">
    <property type="entry name" value="utrophin isoform X2"/>
    <property type="match status" value="1"/>
</dbReference>
<feature type="coiled-coil region" evidence="4">
    <location>
        <begin position="1572"/>
        <end position="1623"/>
    </location>
</feature>
<dbReference type="InterPro" id="IPR018159">
    <property type="entry name" value="Spectrin/alpha-actinin"/>
</dbReference>
<keyword evidence="3" id="KW-0472">Membrane</keyword>
<evidence type="ECO:0000313" key="8">
    <source>
        <dbReference type="Proteomes" id="UP000504617"/>
    </source>
</evidence>
<dbReference type="SMART" id="SM00150">
    <property type="entry name" value="SPEC"/>
    <property type="match status" value="17"/>
</dbReference>
<feature type="domain" description="WW" evidence="6">
    <location>
        <begin position="2659"/>
        <end position="2692"/>
    </location>
</feature>
<dbReference type="GO" id="GO:0120025">
    <property type="term" value="C:plasma membrane bounded cell projection"/>
    <property type="evidence" value="ECO:0007669"/>
    <property type="project" value="UniProtKB-ARBA"/>
</dbReference>
<dbReference type="FunFam" id="1.20.58.60:FF:000070">
    <property type="entry name" value="utrophin isoform X1"/>
    <property type="match status" value="1"/>
</dbReference>
<dbReference type="InterPro" id="IPR001589">
    <property type="entry name" value="Actinin_actin-bd_CS"/>
</dbReference>
<proteinExistence type="predicted"/>
<protein>
    <submittedName>
        <fullName evidence="9">Utrophin-like</fullName>
    </submittedName>
</protein>
<feature type="coiled-coil region" evidence="4">
    <location>
        <begin position="1749"/>
        <end position="1776"/>
    </location>
</feature>
<dbReference type="FunFam" id="1.10.418.10:FF:000032">
    <property type="entry name" value="utrophin isoform X1"/>
    <property type="match status" value="1"/>
</dbReference>
<feature type="region of interest" description="Disordered" evidence="5">
    <location>
        <begin position="1688"/>
        <end position="1709"/>
    </location>
</feature>
<dbReference type="InterPro" id="IPR001715">
    <property type="entry name" value="CH_dom"/>
</dbReference>
<dbReference type="PANTHER" id="PTHR11915">
    <property type="entry name" value="SPECTRIN/FILAMIN RELATED CYTOSKELETAL PROTEIN"/>
    <property type="match status" value="1"/>
</dbReference>
<dbReference type="PIRSF" id="PIRSF002341">
    <property type="entry name" value="Dystrophin/utrophin"/>
    <property type="match status" value="1"/>
</dbReference>
<dbReference type="OrthoDB" id="18740at2759"/>
<dbReference type="Proteomes" id="UP000504617">
    <property type="component" value="Unplaced"/>
</dbReference>
<dbReference type="GO" id="GO:0003779">
    <property type="term" value="F:actin binding"/>
    <property type="evidence" value="ECO:0007669"/>
    <property type="project" value="UniProtKB-KW"/>
</dbReference>
<dbReference type="SUPFAM" id="SSF51045">
    <property type="entry name" value="WW domain"/>
    <property type="match status" value="1"/>
</dbReference>
<dbReference type="FunFam" id="1.20.58.60:FF:000056">
    <property type="entry name" value="utrophin isoform X1"/>
    <property type="match status" value="1"/>
</dbReference>
<dbReference type="PROSITE" id="PS50021">
    <property type="entry name" value="CH"/>
    <property type="match status" value="2"/>
</dbReference>
<evidence type="ECO:0000256" key="2">
    <source>
        <dbReference type="ARBA" id="ARBA00023203"/>
    </source>
</evidence>
<sequence>MAQVLDIDKGSEGGNNEFSNIIKSRSDEHKDVQKKTFTKWINTRFLKFGKQPIKDIFTDLRDGRKLLDLLEGLTGNPLLKERGTTRVHALNNVNKVLQVLHQNNVDLVNIGGTDIVDGNHKLTLGLLWSVILHWQVKDVMKDIMSELQQTNSEKILLSWVRQSTKSYNEVNVLNFTTSWTNGLAFNALIHRHRPELFSWDKVTKMAQHERLEHAFNVAKNNLGIEKLLDPEDVAVQLPDKKSIIMYLTSLFEVLPQQVTLEDIREVETLPRKYKKECEEEDIQCATSEVDHAVLKLEASSTLNEVDMDLDSYQIALEEVLAWLLSSEDDFLEQEVISDDVEEVKEQFTTHEAFMMELTAHQSSVGSVLQAGTQLIAQGNISEEEENEIQEQMKLLNSRWESLRVSSMDRQAYLHDALMELQKNQLQQLSNWLTFTEERIRKMESQHLVEDLETFQQQMDEHKELQKDIEAEQVKVNSLTHMVVIVDENSGESATILEDQLQRLGERWTAVCRWTEEQWFKLQEINTSWQELLEEQCMLKAWLVEKEEALSRIQTCNFKDQTELSANVRKLASLKEDMGKKRQMLEQLNEVTQDLAQLLNNKKALKKIDSNLEELTQRWDNLVQKLEDYSNQVSEAIVKVGMPQISQNVLTETILVKEQKTVQDIQMEQSPPPLPKRRQTGLDTEMRKSRLDVEIAELLDGILKSKAAIQAIEIKEYKKMRETSGMKEKLKAIKEERVEEDKMLNELKETGENLLDQMGKEGLPTEETGNTLKRLLAEWKGAACYLEEVARKMQYQDEINIYFSELCKLDKSVSEKETWLQDNSAVVEHQPLAVLQELCQRELTNLLSLTPQMEHLKIKCRELTSHPASPDFIEDSFCSLNSRFSSAQQELELILQKLKRELESHPPKTYLDSLKKIKDELNELESKVHSIMNSVNDLAQVEKALQQTKMVCETLENQKGMVDKLVADTQVLEKHISAEKSNLYKQELKCLQGYRDKLKLKISKHVHLLEETVSKLRTYEADSEVVQRWLDSVKDFLMKDQIKKTEPECLQRELDQCMLFIIEMEKIELSLIEMKEIDSSLRGQPVNAWVKSKQTDIQSQWDTLSKQIISHKNQLSDNQEKAVNLKKDLAEMQEWMAQAEEEYLEKDFEYKNPDELENAVEEMKRAKEDVLQKEVRVKILKDSIKMLAAKLPSGGQDLTTELNLVLENYQLLCNRIRGKCHTLEEVWSCWIELLHYLDLEAAWLNTLEEKMKKIEHLPEKIDAVSEALESLESILRHPADNRTQIRELGQTLIDGGILDEIISEKLEVFNARYEELSHVAVSKQISLEQQLQMMRETEHMLQVLQESLKDLDRQLTSYLTNRIDAFQMPQEAQKLSSVLLMVPVVFQNVLRELERKKVDLNSVTESSAALQALVDESETSLEEKLCVLNAGWSRVRTWTEDWCNTLLNHQSQLEIFDENVAHISTWLYQAEALLDEIEKKPANKKEETVKRLTSELDAVSLRVDNVRDQAVMLMSSRGVSCHELVEPKLTELNRNFEKVSQHIRSAKMLFSQDTHKRFAKQELCGIAVASKDLDKFECEIKEMLNVVEKHMESKEDDEKLDEEKAQIEEVLQKGEHLLQQLIEDNRREKIRLQLLLLQTKQSSAKELRSLQRRQVLELSPSFTPYEMEAESRLQWLSETDASLSGLQEAEEREKTKATPQRIQGAQSSMSKESPFPAEYLVEINKILLVIADAELLLNAPELHSAIYEDFSTQEDSLKNIKDMLDKLEDQIAVIHEKQPDVILEASGSEAVQIEDSLTQLNAEWDRINRMYNDRKCSFDKSIEEWRQFHCDLNDLSQWLTEAEGLLAEAHTPDGSLDIEKARIHQQELEEGISSHKLIFSTLNRTGEEITQKLSNTDGKFLKEKLAGLYKRWKNINAEIMERQQILKGKNQQLIDFTRKLEEISCWVENVENSLDEKPAISHEENLQELMGLIKEMDIQGEKLKWLNRKEAEVLSNTSIGPQERDNISNRLKTLNIKWKKVFKEAPTRLRELEGYIHQQHLVPKSSGFPALQTTVLVSSASENVAQTQHPLEISTPADLDQTTTELADWLALIDQMLKSNIVTVGNIEEINRTIARMKITEVDLEHRHPQLDSVFTLAQNLKNKTSSSDLRTAITEKLEKVKNQWDGTQHGVELRQHQLKCMLTDTMKWDEQKQEMEKLIGQYEIHLHALLQSSKEKLTKQISENKILMQDLDKGDAEMISFNELSSKLLQEYSGDDTRNVKEIMNHLNTSWINLKHRTCNRQNRLEADLKTVHALFRDLEKFLKWIQEAEATVNVLADALQREPTTPVSGPGRELKKQIEDIQAEIDAHNDIFKSIDGNRQKMVKALGNSEEAALLQHRIDDMNQRWNDLKAKSANIRAHLEASAEKWSKLLVSLEELIKWLNLKDDELKKQMPVGGDVPTLQQQHDHCKALRRELKEKEQVILTAVDQARMFLADQPIEGPEEPRKNLHSKSELTPEEKAQKIAKAMRKQSAEVKEKWESLNTCASGWQKQIDQALEKLKDLQCSMDDLDADLREAENVRNGWKPVGDRLIASLKDEVDKTTAFREEILPISLKIKCINDLSSQLSPLELHPSLKVSRQLDDLNMRWKLLQISIDDRIKLLQEIHHDYGPESQDFLSSSVQLPWQRSVSHNTVPYYINHQTQTTSWDHPKMTELFQSLSDLNNVR</sequence>
<keyword evidence="3" id="KW-0770">Synapse</keyword>
<keyword evidence="3" id="KW-1003">Cell membrane</keyword>
<keyword evidence="2 3" id="KW-0009">Actin-binding</keyword>
<evidence type="ECO:0000313" key="9">
    <source>
        <dbReference type="RefSeq" id="XP_013926797.1"/>
    </source>
</evidence>
<dbReference type="Gene3D" id="1.20.58.60">
    <property type="match status" value="12"/>
</dbReference>
<dbReference type="InterPro" id="IPR002017">
    <property type="entry name" value="Spectrin_repeat"/>
</dbReference>
<dbReference type="InterPro" id="IPR001202">
    <property type="entry name" value="WW_dom"/>
</dbReference>
<feature type="coiled-coil region" evidence="4">
    <location>
        <begin position="570"/>
        <end position="631"/>
    </location>
</feature>
<evidence type="ECO:0000256" key="5">
    <source>
        <dbReference type="SAM" id="MobiDB-lite"/>
    </source>
</evidence>
<dbReference type="InterPro" id="IPR035436">
    <property type="entry name" value="Dystrophin/utrophin"/>
</dbReference>
<feature type="coiled-coil region" evidence="4">
    <location>
        <begin position="913"/>
        <end position="957"/>
    </location>
</feature>
<dbReference type="SUPFAM" id="SSF46966">
    <property type="entry name" value="Spectrin repeat"/>
    <property type="match status" value="12"/>
</dbReference>
<dbReference type="Pfam" id="PF00307">
    <property type="entry name" value="CH"/>
    <property type="match status" value="2"/>
</dbReference>
<keyword evidence="1" id="KW-0677">Repeat</keyword>
<keyword evidence="3" id="KW-0206">Cytoskeleton</keyword>
<dbReference type="PROSITE" id="PS00020">
    <property type="entry name" value="ACTININ_2"/>
    <property type="match status" value="1"/>
</dbReference>
<feature type="domain" description="Calponin-homology (CH)" evidence="7">
    <location>
        <begin position="31"/>
        <end position="135"/>
    </location>
</feature>
<evidence type="ECO:0000259" key="6">
    <source>
        <dbReference type="PROSITE" id="PS50020"/>
    </source>
</evidence>
<evidence type="ECO:0000259" key="7">
    <source>
        <dbReference type="PROSITE" id="PS50021"/>
    </source>
</evidence>
<dbReference type="GeneID" id="106552914"/>
<dbReference type="FunFam" id="1.20.58.60:FF:000075">
    <property type="entry name" value="utrophin isoform X1"/>
    <property type="match status" value="1"/>
</dbReference>
<feature type="domain" description="Calponin-homology (CH)" evidence="7">
    <location>
        <begin position="150"/>
        <end position="255"/>
    </location>
</feature>
<feature type="compositionally biased region" description="Polar residues" evidence="5">
    <location>
        <begin position="1696"/>
        <end position="1709"/>
    </location>
</feature>
<reference evidence="9" key="1">
    <citation type="submission" date="2025-08" db="UniProtKB">
        <authorList>
            <consortium name="RefSeq"/>
        </authorList>
    </citation>
    <scope>IDENTIFICATION</scope>
</reference>
<keyword evidence="3" id="KW-0963">Cytoplasm</keyword>
<keyword evidence="4" id="KW-0175">Coiled coil</keyword>
<dbReference type="Pfam" id="PF00435">
    <property type="entry name" value="Spectrin"/>
    <property type="match status" value="8"/>
</dbReference>
<evidence type="ECO:0000256" key="3">
    <source>
        <dbReference type="PIRNR" id="PIRNR002341"/>
    </source>
</evidence>
<comment type="subcellular location">
    <subcellularLocation>
        <location evidence="3">Cytoplasm</location>
        <location evidence="3">Cytoskeleton</location>
    </subcellularLocation>
</comment>
<feature type="coiled-coil region" evidence="4">
    <location>
        <begin position="1326"/>
        <end position="1360"/>
    </location>
</feature>
<organism evidence="8 9">
    <name type="scientific">Thamnophis sirtalis</name>
    <dbReference type="NCBI Taxonomy" id="35019"/>
    <lineage>
        <taxon>Eukaryota</taxon>
        <taxon>Metazoa</taxon>
        <taxon>Chordata</taxon>
        <taxon>Craniata</taxon>
        <taxon>Vertebrata</taxon>
        <taxon>Euteleostomi</taxon>
        <taxon>Lepidosauria</taxon>
        <taxon>Squamata</taxon>
        <taxon>Bifurcata</taxon>
        <taxon>Unidentata</taxon>
        <taxon>Episquamata</taxon>
        <taxon>Toxicofera</taxon>
        <taxon>Serpentes</taxon>
        <taxon>Colubroidea</taxon>
        <taxon>Colubridae</taxon>
        <taxon>Natricinae</taxon>
        <taxon>Thamnophis</taxon>
    </lineage>
</organism>
<dbReference type="PROSITE" id="PS00019">
    <property type="entry name" value="ACTININ_1"/>
    <property type="match status" value="1"/>
</dbReference>
<dbReference type="Gene3D" id="1.10.418.10">
    <property type="entry name" value="Calponin-like domain"/>
    <property type="match status" value="2"/>
</dbReference>
<feature type="coiled-coil region" evidence="4">
    <location>
        <begin position="444"/>
        <end position="481"/>
    </location>
</feature>
<dbReference type="PROSITE" id="PS50020">
    <property type="entry name" value="WW_DOMAIN_2"/>
    <property type="match status" value="1"/>
</dbReference>
<dbReference type="PROSITE" id="PS01159">
    <property type="entry name" value="WW_DOMAIN_1"/>
    <property type="match status" value="1"/>
</dbReference>
<dbReference type="Gene3D" id="2.20.70.10">
    <property type="match status" value="1"/>
</dbReference>
<gene>
    <name evidence="9" type="primary">LOC106552914</name>
</gene>
<dbReference type="GO" id="GO:0045211">
    <property type="term" value="C:postsynaptic membrane"/>
    <property type="evidence" value="ECO:0007669"/>
    <property type="project" value="UniProtKB-UniRule"/>
</dbReference>